<evidence type="ECO:0000313" key="2">
    <source>
        <dbReference type="EMBL" id="KAG7447180.1"/>
    </source>
</evidence>
<gene>
    <name evidence="2" type="ORF">BT62DRAFT_1004754</name>
</gene>
<dbReference type="AlphaFoldDB" id="A0A9P7VVF3"/>
<name>A0A9P7VVF3_9AGAR</name>
<keyword evidence="3" id="KW-1185">Reference proteome</keyword>
<evidence type="ECO:0000313" key="3">
    <source>
        <dbReference type="Proteomes" id="UP000812287"/>
    </source>
</evidence>
<feature type="region of interest" description="Disordered" evidence="1">
    <location>
        <begin position="120"/>
        <end position="142"/>
    </location>
</feature>
<dbReference type="GeneID" id="66099364"/>
<evidence type="ECO:0000256" key="1">
    <source>
        <dbReference type="SAM" id="MobiDB-lite"/>
    </source>
</evidence>
<dbReference type="RefSeq" id="XP_043040680.1">
    <property type="nucleotide sequence ID" value="XM_043177077.1"/>
</dbReference>
<sequence length="170" mass="19072">MSIMAVSRCIAKMSRLKTAAYTSRNVFGLCSNLRGVPFVRFTLSRDPPASFSDEDELRGPVILWNCQSTVPFSVNLCWFVANVDVPRRFRTIPLLPRSIASCHVVLAATPKSYAVVTTKKPRGPVRSQRKQPANTIRAGNGRGSRMTAMLRSSLWHSMREFCRIQDTILL</sequence>
<proteinExistence type="predicted"/>
<dbReference type="Proteomes" id="UP000812287">
    <property type="component" value="Unassembled WGS sequence"/>
</dbReference>
<organism evidence="2 3">
    <name type="scientific">Guyanagaster necrorhizus</name>
    <dbReference type="NCBI Taxonomy" id="856835"/>
    <lineage>
        <taxon>Eukaryota</taxon>
        <taxon>Fungi</taxon>
        <taxon>Dikarya</taxon>
        <taxon>Basidiomycota</taxon>
        <taxon>Agaricomycotina</taxon>
        <taxon>Agaricomycetes</taxon>
        <taxon>Agaricomycetidae</taxon>
        <taxon>Agaricales</taxon>
        <taxon>Marasmiineae</taxon>
        <taxon>Physalacriaceae</taxon>
        <taxon>Guyanagaster</taxon>
    </lineage>
</organism>
<dbReference type="EMBL" id="MU250532">
    <property type="protein sequence ID" value="KAG7447180.1"/>
    <property type="molecule type" value="Genomic_DNA"/>
</dbReference>
<comment type="caution">
    <text evidence="2">The sequence shown here is derived from an EMBL/GenBank/DDBJ whole genome shotgun (WGS) entry which is preliminary data.</text>
</comment>
<reference evidence="2" key="1">
    <citation type="submission" date="2020-11" db="EMBL/GenBank/DDBJ databases">
        <title>Adaptations for nitrogen fixation in a non-lichenized fungal sporocarp promotes dispersal by wood-feeding termites.</title>
        <authorList>
            <consortium name="DOE Joint Genome Institute"/>
            <person name="Koch R.A."/>
            <person name="Yoon G."/>
            <person name="Arayal U."/>
            <person name="Lail K."/>
            <person name="Amirebrahimi M."/>
            <person name="Labutti K."/>
            <person name="Lipzen A."/>
            <person name="Riley R."/>
            <person name="Barry K."/>
            <person name="Henrissat B."/>
            <person name="Grigoriev I.V."/>
            <person name="Herr J.R."/>
            <person name="Aime M.C."/>
        </authorList>
    </citation>
    <scope>NUCLEOTIDE SEQUENCE</scope>
    <source>
        <strain evidence="2">MCA 3950</strain>
    </source>
</reference>
<accession>A0A9P7VVF3</accession>
<protein>
    <submittedName>
        <fullName evidence="2">Uncharacterized protein</fullName>
    </submittedName>
</protein>
<feature type="compositionally biased region" description="Basic residues" evidence="1">
    <location>
        <begin position="120"/>
        <end position="129"/>
    </location>
</feature>